<dbReference type="InterPro" id="IPR036906">
    <property type="entry name" value="ATPase_V1_fsu_sf"/>
</dbReference>
<organism evidence="4 5">
    <name type="scientific">Candidatus Kaiserbacteria bacterium RIFCSPLOWO2_12_FULL_53_8</name>
    <dbReference type="NCBI Taxonomy" id="1798529"/>
    <lineage>
        <taxon>Bacteria</taxon>
        <taxon>Candidatus Kaiseribacteriota</taxon>
    </lineage>
</organism>
<name>A0A1F6G1T4_9BACT</name>
<dbReference type="Gene3D" id="3.40.50.10580">
    <property type="entry name" value="ATPase, V1 complex, subunit F"/>
    <property type="match status" value="1"/>
</dbReference>
<dbReference type="AlphaFoldDB" id="A0A1F6G1T4"/>
<protein>
    <recommendedName>
        <fullName evidence="6">V-type ATP synthase subunit F</fullName>
    </recommendedName>
</protein>
<dbReference type="Proteomes" id="UP000178601">
    <property type="component" value="Unassembled WGS sequence"/>
</dbReference>
<reference evidence="4 5" key="1">
    <citation type="journal article" date="2016" name="Nat. Commun.">
        <title>Thousands of microbial genomes shed light on interconnected biogeochemical processes in an aquifer system.</title>
        <authorList>
            <person name="Anantharaman K."/>
            <person name="Brown C.T."/>
            <person name="Hug L.A."/>
            <person name="Sharon I."/>
            <person name="Castelle C.J."/>
            <person name="Probst A.J."/>
            <person name="Thomas B.C."/>
            <person name="Singh A."/>
            <person name="Wilkins M.J."/>
            <person name="Karaoz U."/>
            <person name="Brodie E.L."/>
            <person name="Williams K.H."/>
            <person name="Hubbard S.S."/>
            <person name="Banfield J.F."/>
        </authorList>
    </citation>
    <scope>NUCLEOTIDE SEQUENCE [LARGE SCALE GENOMIC DNA]</scope>
</reference>
<keyword evidence="3" id="KW-0406">Ion transport</keyword>
<keyword evidence="2" id="KW-0813">Transport</keyword>
<comment type="similarity">
    <text evidence="1">Belongs to the V-ATPase F subunit family.</text>
</comment>
<evidence type="ECO:0000313" key="4">
    <source>
        <dbReference type="EMBL" id="OGG92047.1"/>
    </source>
</evidence>
<dbReference type="InterPro" id="IPR008218">
    <property type="entry name" value="ATPase_V1-cplx_f_g_su"/>
</dbReference>
<accession>A0A1F6G1T4</accession>
<gene>
    <name evidence="4" type="ORF">A3H16_01380</name>
</gene>
<dbReference type="EMBL" id="MFMQ01000022">
    <property type="protein sequence ID" value="OGG92047.1"/>
    <property type="molecule type" value="Genomic_DNA"/>
</dbReference>
<evidence type="ECO:0008006" key="6">
    <source>
        <dbReference type="Google" id="ProtNLM"/>
    </source>
</evidence>
<evidence type="ECO:0000256" key="3">
    <source>
        <dbReference type="ARBA" id="ARBA00023065"/>
    </source>
</evidence>
<dbReference type="GO" id="GO:0046961">
    <property type="term" value="F:proton-transporting ATPase activity, rotational mechanism"/>
    <property type="evidence" value="ECO:0007669"/>
    <property type="project" value="InterPro"/>
</dbReference>
<sequence length="116" mass="12847">MRHRIAIVGSREAVSGFSLLGIDVIPAQTVDEAVTRLYELRKQTTPDEQGIERTTYAIIFVTEDFMADISPDDEKRLARGTLPAIIPLPSHKGATGYGLQRLKRIVERAIGSDILQ</sequence>
<dbReference type="Pfam" id="PF01990">
    <property type="entry name" value="ATP-synt_F"/>
    <property type="match status" value="1"/>
</dbReference>
<evidence type="ECO:0000256" key="2">
    <source>
        <dbReference type="ARBA" id="ARBA00022448"/>
    </source>
</evidence>
<evidence type="ECO:0000313" key="5">
    <source>
        <dbReference type="Proteomes" id="UP000178601"/>
    </source>
</evidence>
<comment type="caution">
    <text evidence="4">The sequence shown here is derived from an EMBL/GenBank/DDBJ whole genome shotgun (WGS) entry which is preliminary data.</text>
</comment>
<dbReference type="SUPFAM" id="SSF159468">
    <property type="entry name" value="AtpF-like"/>
    <property type="match status" value="1"/>
</dbReference>
<evidence type="ECO:0000256" key="1">
    <source>
        <dbReference type="ARBA" id="ARBA00010148"/>
    </source>
</evidence>
<proteinExistence type="inferred from homology"/>